<reference evidence="1" key="1">
    <citation type="journal article" date="2017" name="Mycologia">
        <title>Fusarium algeriense, sp. nov., a novel toxigenic crown rot pathogen of durum wheat from Algeria is nested in the Fusarium burgessii species complex.</title>
        <authorList>
            <person name="Laraba I."/>
            <person name="Keddad A."/>
            <person name="Boureghda H."/>
            <person name="Abdallah N."/>
            <person name="Vaughan M.M."/>
            <person name="Proctor R.H."/>
            <person name="Busman M."/>
            <person name="O'Donnell K."/>
        </authorList>
    </citation>
    <scope>NUCLEOTIDE SEQUENCE</scope>
    <source>
        <strain evidence="1">NRRL 25174</strain>
    </source>
</reference>
<evidence type="ECO:0008006" key="3">
    <source>
        <dbReference type="Google" id="ProtNLM"/>
    </source>
</evidence>
<reference evidence="1" key="2">
    <citation type="submission" date="2020-02" db="EMBL/GenBank/DDBJ databases">
        <title>Identification and distribution of gene clusters putatively required for synthesis of sphingolipid metabolism inhibitors in phylogenetically diverse species of the filamentous fungus Fusarium.</title>
        <authorList>
            <person name="Kim H.-S."/>
            <person name="Busman M."/>
            <person name="Brown D.W."/>
            <person name="Divon H."/>
            <person name="Uhlig S."/>
            <person name="Proctor R.H."/>
        </authorList>
    </citation>
    <scope>NUCLEOTIDE SEQUENCE</scope>
    <source>
        <strain evidence="1">NRRL 25174</strain>
    </source>
</reference>
<dbReference type="EMBL" id="PVQB02001180">
    <property type="protein sequence ID" value="KAF4332101.1"/>
    <property type="molecule type" value="Genomic_DNA"/>
</dbReference>
<dbReference type="AlphaFoldDB" id="A0A9P5A534"/>
<proteinExistence type="predicted"/>
<dbReference type="OrthoDB" id="5410873at2759"/>
<sequence length="456" mass="51403">MALDQLAPEILLEISNYVDHEDLRSLCAVSHRLMSTFQHKIYSIVQLDETSRSGNALLSLASGPRQQVVSEIRYKPQHPWPAHDRRHRPEVKLSHEAQTALQFLALFTSLEKVQFDLSHWNLSAWNESPACFNRWQFHVRHGKADVEPWRILIESSLLALSESAGSFSRLEIDSLPPTAREVYRACESETWKRLLQHLTSFEITLAGVGHMGNGGSWAFGKMTAAHQAFITLFPDMFLDKLWNVRDLRLTGKVNAVIGNDKIMEPIDWASPSLHMPHLATFELEYSQISYQLIGFLSSHVDKLEKIALRNCIAPAKQVWASLINLYLSRQPKQLFEFTTTAPPVPLRSANTDNVISGDSSQLGTLSKAKMRRFVVGTTGHDITPVEEYARDDSPELDESDVCFMRKGILLKTLRLCGTPYISGGEQTSEAIADGMHWPFDPVGFNYVPSSYSHDSS</sequence>
<evidence type="ECO:0000313" key="1">
    <source>
        <dbReference type="EMBL" id="KAF4332101.1"/>
    </source>
</evidence>
<organism evidence="1 2">
    <name type="scientific">Fusarium beomiforme</name>
    <dbReference type="NCBI Taxonomy" id="44412"/>
    <lineage>
        <taxon>Eukaryota</taxon>
        <taxon>Fungi</taxon>
        <taxon>Dikarya</taxon>
        <taxon>Ascomycota</taxon>
        <taxon>Pezizomycotina</taxon>
        <taxon>Sordariomycetes</taxon>
        <taxon>Hypocreomycetidae</taxon>
        <taxon>Hypocreales</taxon>
        <taxon>Nectriaceae</taxon>
        <taxon>Fusarium</taxon>
        <taxon>Fusarium burgessii species complex</taxon>
    </lineage>
</organism>
<dbReference type="Proteomes" id="UP000730481">
    <property type="component" value="Unassembled WGS sequence"/>
</dbReference>
<keyword evidence="2" id="KW-1185">Reference proteome</keyword>
<name>A0A9P5A534_9HYPO</name>
<comment type="caution">
    <text evidence="1">The sequence shown here is derived from an EMBL/GenBank/DDBJ whole genome shotgun (WGS) entry which is preliminary data.</text>
</comment>
<gene>
    <name evidence="1" type="ORF">FBEOM_14104</name>
</gene>
<accession>A0A9P5A534</accession>
<evidence type="ECO:0000313" key="2">
    <source>
        <dbReference type="Proteomes" id="UP000730481"/>
    </source>
</evidence>
<protein>
    <recommendedName>
        <fullName evidence="3">F-box domain-containing protein</fullName>
    </recommendedName>
</protein>